<name>A0A3L9Y2S1_9RHOB</name>
<dbReference type="PANTHER" id="PTHR30189:SF1">
    <property type="entry name" value="LPS-ASSEMBLY PROTEIN LPTD"/>
    <property type="match status" value="1"/>
</dbReference>
<dbReference type="PANTHER" id="PTHR30189">
    <property type="entry name" value="LPS-ASSEMBLY PROTEIN"/>
    <property type="match status" value="1"/>
</dbReference>
<keyword evidence="1" id="KW-0472">Membrane</keyword>
<evidence type="ECO:0000313" key="3">
    <source>
        <dbReference type="EMBL" id="RMA41735.1"/>
    </source>
</evidence>
<dbReference type="SUPFAM" id="SSF56935">
    <property type="entry name" value="Porins"/>
    <property type="match status" value="1"/>
</dbReference>
<dbReference type="GO" id="GO:0015920">
    <property type="term" value="P:lipopolysaccharide transport"/>
    <property type="evidence" value="ECO:0007669"/>
    <property type="project" value="InterPro"/>
</dbReference>
<dbReference type="Pfam" id="PF04453">
    <property type="entry name" value="LptD"/>
    <property type="match status" value="1"/>
</dbReference>
<feature type="signal peptide" evidence="1">
    <location>
        <begin position="1"/>
        <end position="25"/>
    </location>
</feature>
<reference evidence="3 4" key="1">
    <citation type="submission" date="2018-10" db="EMBL/GenBank/DDBJ databases">
        <authorList>
            <person name="Jung H.S."/>
            <person name="Jeon C.O."/>
        </authorList>
    </citation>
    <scope>NUCLEOTIDE SEQUENCE [LARGE SCALE GENOMIC DNA]</scope>
    <source>
        <strain evidence="3 4">MA-7-27</strain>
    </source>
</reference>
<sequence length="714" mass="79567" precursor="true">MSPLRALLLALSLFAATLGATGADAQTAEQMPATLIADGIEFDGASQVIEATGNVEVFYQGSRMRAQSVRYDGVNDTMVVQGPLSVIEANGRTVFFAEFAELSADMQSGILQSARLVLDRQLQIAATEINRTEGRYTQLYQTVASSCEICASNPVPLWEIRARRIVHDQLERQLYFEGAQFRALGIPLAYIPRLRLPDPTLERATGFLVPSIRGNDLIGTGIRLPYFIELGDHADLTLTPFLTLGQSQSIEARYRQAFRNGFVEVDGALTWDDLTNDDQRGYVFAEGTFDLPRDFQLDFGLQGVTDRSYLLAYGYSDEDRLRSHLTFSRARRDEYIEGGLTYFTSLRDGDDNRILPNRALNAEYTRRYTPAVLGGIASLSFSTHAHYRVDDTDAIGRDVGRVTASADWRRDWVLPAGLLLAIETEVYADYYNIREDSSFPDQETRIAPFAAVELRWPWAMTSERGVTHLVEPTVQLAWSDDDTALIPNEDSAVVEFDEANLFSLNRFPGNDARETGRRLNIGVTYTRTDPLGWSLGVTVGRVFREGGFGPFTPGSGLDGRQSDWLLSANLGLGQDLSVMNRMLFDDAFDFTSNELAVSWTGEAHGLTSRFTWLRADPAEGRPLDMAEWSFDARYDFDNAWAAAVDWRYDFVSDEPTRAGLALSYATECVDVEFSLSRRFTSSATLEPSTELGLTVALNGFGATRDGRRYDRSCH</sequence>
<dbReference type="Proteomes" id="UP000281343">
    <property type="component" value="Unassembled WGS sequence"/>
</dbReference>
<organism evidence="3 4">
    <name type="scientific">Rhodophyticola porphyridii</name>
    <dbReference type="NCBI Taxonomy" id="1852017"/>
    <lineage>
        <taxon>Bacteria</taxon>
        <taxon>Pseudomonadati</taxon>
        <taxon>Pseudomonadota</taxon>
        <taxon>Alphaproteobacteria</taxon>
        <taxon>Rhodobacterales</taxon>
        <taxon>Roseobacteraceae</taxon>
        <taxon>Rhodophyticola</taxon>
    </lineage>
</organism>
<comment type="subcellular location">
    <subcellularLocation>
        <location evidence="1">Cell outer membrane</location>
    </subcellularLocation>
</comment>
<dbReference type="RefSeq" id="WP_121898449.1">
    <property type="nucleotide sequence ID" value="NZ_RCNT01000006.1"/>
</dbReference>
<comment type="similarity">
    <text evidence="1">Belongs to the LptD family.</text>
</comment>
<keyword evidence="1" id="KW-0998">Cell outer membrane</keyword>
<evidence type="ECO:0000313" key="4">
    <source>
        <dbReference type="Proteomes" id="UP000281343"/>
    </source>
</evidence>
<feature type="domain" description="LptD C-terminal" evidence="2">
    <location>
        <begin position="279"/>
        <end position="640"/>
    </location>
</feature>
<dbReference type="AlphaFoldDB" id="A0A3L9Y2S1"/>
<dbReference type="GO" id="GO:1990351">
    <property type="term" value="C:transporter complex"/>
    <property type="evidence" value="ECO:0007669"/>
    <property type="project" value="TreeGrafter"/>
</dbReference>
<evidence type="ECO:0000256" key="1">
    <source>
        <dbReference type="HAMAP-Rule" id="MF_01411"/>
    </source>
</evidence>
<dbReference type="InterPro" id="IPR020889">
    <property type="entry name" value="LipoPS_assembly_LptD"/>
</dbReference>
<dbReference type="OrthoDB" id="9760225at2"/>
<evidence type="ECO:0000259" key="2">
    <source>
        <dbReference type="Pfam" id="PF04453"/>
    </source>
</evidence>
<dbReference type="GO" id="GO:0009279">
    <property type="term" value="C:cell outer membrane"/>
    <property type="evidence" value="ECO:0007669"/>
    <property type="project" value="UniProtKB-SubCell"/>
</dbReference>
<accession>A0A3L9Y2S1</accession>
<proteinExistence type="inferred from homology"/>
<protein>
    <recommendedName>
        <fullName evidence="1">LPS-assembly protein LptD</fullName>
    </recommendedName>
</protein>
<keyword evidence="1" id="KW-0732">Signal</keyword>
<dbReference type="EMBL" id="RCNT01000006">
    <property type="protein sequence ID" value="RMA41735.1"/>
    <property type="molecule type" value="Genomic_DNA"/>
</dbReference>
<comment type="subunit">
    <text evidence="1">Component of the lipopolysaccharide transport and assembly complex.</text>
</comment>
<keyword evidence="4" id="KW-1185">Reference proteome</keyword>
<dbReference type="InterPro" id="IPR050218">
    <property type="entry name" value="LptD"/>
</dbReference>
<dbReference type="GO" id="GO:0043165">
    <property type="term" value="P:Gram-negative-bacterium-type cell outer membrane assembly"/>
    <property type="evidence" value="ECO:0007669"/>
    <property type="project" value="UniProtKB-UniRule"/>
</dbReference>
<dbReference type="InterPro" id="IPR007543">
    <property type="entry name" value="LptD_C"/>
</dbReference>
<comment type="function">
    <text evidence="1">Involved in the assembly of lipopolysaccharide (LPS) at the surface of the outer membrane.</text>
</comment>
<gene>
    <name evidence="1" type="primary">lptD</name>
    <name evidence="3" type="ORF">D9R08_12795</name>
</gene>
<feature type="chain" id="PRO_5018341364" description="LPS-assembly protein LptD" evidence="1">
    <location>
        <begin position="26"/>
        <end position="714"/>
    </location>
</feature>
<comment type="caution">
    <text evidence="3">The sequence shown here is derived from an EMBL/GenBank/DDBJ whole genome shotgun (WGS) entry which is preliminary data.</text>
</comment>
<comment type="caution">
    <text evidence="1">Lacks conserved residue(s) required for the propagation of feature annotation.</text>
</comment>
<dbReference type="HAMAP" id="MF_01411">
    <property type="entry name" value="LPS_assembly_LptD"/>
    <property type="match status" value="1"/>
</dbReference>